<sequence>AVHLPKTLSPAIESQLSTLPKPSARRTSGSMPVETLQSAAVNVVSSLKCRSPPTEVPYPIFRQKSRNLPSNAPNVRPSQFQSVSTTVEPPKLSSPLFTVQQTPFKSPLVRPVKACSPPEEVYQSALVSPIVS</sequence>
<dbReference type="AlphaFoldDB" id="A0A1B6JRP0"/>
<organism evidence="2">
    <name type="scientific">Homalodisca liturata</name>
    <dbReference type="NCBI Taxonomy" id="320908"/>
    <lineage>
        <taxon>Eukaryota</taxon>
        <taxon>Metazoa</taxon>
        <taxon>Ecdysozoa</taxon>
        <taxon>Arthropoda</taxon>
        <taxon>Hexapoda</taxon>
        <taxon>Insecta</taxon>
        <taxon>Pterygota</taxon>
        <taxon>Neoptera</taxon>
        <taxon>Paraneoptera</taxon>
        <taxon>Hemiptera</taxon>
        <taxon>Auchenorrhyncha</taxon>
        <taxon>Membracoidea</taxon>
        <taxon>Cicadellidae</taxon>
        <taxon>Cicadellinae</taxon>
        <taxon>Proconiini</taxon>
        <taxon>Homalodisca</taxon>
    </lineage>
</organism>
<protein>
    <submittedName>
        <fullName evidence="2">Uncharacterized protein</fullName>
    </submittedName>
</protein>
<dbReference type="EMBL" id="GECU01005808">
    <property type="protein sequence ID" value="JAT01899.1"/>
    <property type="molecule type" value="Transcribed_RNA"/>
</dbReference>
<feature type="non-terminal residue" evidence="2">
    <location>
        <position position="1"/>
    </location>
</feature>
<evidence type="ECO:0000313" key="2">
    <source>
        <dbReference type="EMBL" id="JAT01899.1"/>
    </source>
</evidence>
<gene>
    <name evidence="2" type="ORF">g.48791</name>
</gene>
<evidence type="ECO:0000256" key="1">
    <source>
        <dbReference type="SAM" id="MobiDB-lite"/>
    </source>
</evidence>
<proteinExistence type="predicted"/>
<name>A0A1B6JRP0_9HEMI</name>
<feature type="region of interest" description="Disordered" evidence="1">
    <location>
        <begin position="65"/>
        <end position="94"/>
    </location>
</feature>
<accession>A0A1B6JRP0</accession>
<feature type="compositionally biased region" description="Polar residues" evidence="1">
    <location>
        <begin position="66"/>
        <end position="87"/>
    </location>
</feature>
<reference evidence="2" key="1">
    <citation type="submission" date="2015-11" db="EMBL/GenBank/DDBJ databases">
        <title>De novo transcriptome assembly of four potential Pierce s Disease insect vectors from Arizona vineyards.</title>
        <authorList>
            <person name="Tassone E.E."/>
        </authorList>
    </citation>
    <scope>NUCLEOTIDE SEQUENCE</scope>
</reference>